<dbReference type="PANTHER" id="PTHR12472:SF0">
    <property type="entry name" value="RAB3 GTPASE-ACTIVATING PROTEIN NON-CATALYTIC SUBUNIT"/>
    <property type="match status" value="1"/>
</dbReference>
<reference evidence="2 3" key="1">
    <citation type="submission" date="2013-02" db="EMBL/GenBank/DDBJ databases">
        <title>The Genome Sequence of Plasmodium inui San Antonio 1.</title>
        <authorList>
            <consortium name="The Broad Institute Genome Sequencing Platform"/>
            <consortium name="The Broad Institute Genome Sequencing Center for Infectious Disease"/>
            <person name="Neafsey D."/>
            <person name="Cheeseman I."/>
            <person name="Volkman S."/>
            <person name="Adams J."/>
            <person name="Walker B."/>
            <person name="Young S.K."/>
            <person name="Zeng Q."/>
            <person name="Gargeya S."/>
            <person name="Fitzgerald M."/>
            <person name="Haas B."/>
            <person name="Abouelleil A."/>
            <person name="Alvarado L."/>
            <person name="Arachchi H.M."/>
            <person name="Berlin A.M."/>
            <person name="Chapman S.B."/>
            <person name="Dewar J."/>
            <person name="Goldberg J."/>
            <person name="Griggs A."/>
            <person name="Gujja S."/>
            <person name="Hansen M."/>
            <person name="Howarth C."/>
            <person name="Imamovic A."/>
            <person name="Larimer J."/>
            <person name="McCowan C."/>
            <person name="Murphy C."/>
            <person name="Neiman D."/>
            <person name="Pearson M."/>
            <person name="Priest M."/>
            <person name="Roberts A."/>
            <person name="Saif S."/>
            <person name="Shea T."/>
            <person name="Sisk P."/>
            <person name="Sykes S."/>
            <person name="Wortman J."/>
            <person name="Nusbaum C."/>
            <person name="Birren B."/>
        </authorList>
    </citation>
    <scope>NUCLEOTIDE SEQUENCE [LARGE SCALE GENOMIC DNA]</scope>
    <source>
        <strain evidence="2 3">San Antonio 1</strain>
    </source>
</reference>
<name>W7A2E5_9APIC</name>
<evidence type="ECO:0000313" key="3">
    <source>
        <dbReference type="Proteomes" id="UP000030640"/>
    </source>
</evidence>
<gene>
    <name evidence="2" type="ORF">C922_02108</name>
</gene>
<dbReference type="SUPFAM" id="SSF50978">
    <property type="entry name" value="WD40 repeat-like"/>
    <property type="match status" value="1"/>
</dbReference>
<dbReference type="Proteomes" id="UP000030640">
    <property type="component" value="Unassembled WGS sequence"/>
</dbReference>
<keyword evidence="3" id="KW-1185">Reference proteome</keyword>
<organism evidence="2 3">
    <name type="scientific">Plasmodium inui San Antonio 1</name>
    <dbReference type="NCBI Taxonomy" id="1237626"/>
    <lineage>
        <taxon>Eukaryota</taxon>
        <taxon>Sar</taxon>
        <taxon>Alveolata</taxon>
        <taxon>Apicomplexa</taxon>
        <taxon>Aconoidasida</taxon>
        <taxon>Haemosporida</taxon>
        <taxon>Plasmodiidae</taxon>
        <taxon>Plasmodium</taxon>
        <taxon>Plasmodium (Plasmodium)</taxon>
    </lineage>
</organism>
<evidence type="ECO:0000313" key="2">
    <source>
        <dbReference type="EMBL" id="EUD67402.1"/>
    </source>
</evidence>
<dbReference type="VEuPathDB" id="PlasmoDB:C922_02108"/>
<proteinExistence type="predicted"/>
<protein>
    <recommendedName>
        <fullName evidence="1">Rab3-GAP regulatory subunit N-terminal domain-containing protein</fullName>
    </recommendedName>
</protein>
<dbReference type="OrthoDB" id="2019917at2759"/>
<evidence type="ECO:0000259" key="1">
    <source>
        <dbReference type="Pfam" id="PF14655"/>
    </source>
</evidence>
<dbReference type="Pfam" id="PF14655">
    <property type="entry name" value="RAB3GAP2_N"/>
    <property type="match status" value="1"/>
</dbReference>
<dbReference type="InterPro" id="IPR026059">
    <property type="entry name" value="Rab3GAP2"/>
</dbReference>
<dbReference type="AlphaFoldDB" id="W7A2E5"/>
<dbReference type="GeneID" id="20037382"/>
<dbReference type="InterPro" id="IPR032839">
    <property type="entry name" value="RAB3GAP_N"/>
</dbReference>
<dbReference type="PANTHER" id="PTHR12472">
    <property type="entry name" value="RAB3-GAP REGULATORY DOMAIN"/>
    <property type="match status" value="1"/>
</dbReference>
<sequence>MIKLEEVFTLEILIKILSKIFVKGNYCITKEDINTKNCRVMIFESKMDMPNLRKNGDEEFINMLFYFHNKNYLFFIVYCLNKKNIVYLNFFNPLLSEKESIESINLFFINNFFPHIILGLNNGKVFLYNHEGIICMQNKFVDSKIKFIFLERHKEYILLVYENNTVVNTNIYLIKRALETNSKVLPLDYSFTVNKNITINHIFLRNNNYSPDVFKKDLYSIYTRDDLTRYITDAITSHHPQFNRISNANYVMTSKTTTISILCLIRQNGPNDLLTKKENFGVSEKLTSRINNFLKNMFTKKSESSSAAMVAASASSGGATSPLVAASVGSASTTLSLPPPSAGCSSAGVQLTEHSVIPHHSMPNTYGNITDNLNTQIVHCFNDAKRQIIDICICPWNQNLVLALDNLGRICLFNICTLNILHMWKSYRSAFMSFIQKRKLGPRHSANLAKGGRGATGTNVTGTNVTGTNFTGHGESADQMDDKAILFYLKPRNLIEIWDVRTLHKVYSVRTYEDPQLFKIFFADHDVPNKIYFFSTNQHVFLMNTNFELFHVKWMA</sequence>
<dbReference type="EMBL" id="KI965466">
    <property type="protein sequence ID" value="EUD67402.1"/>
    <property type="molecule type" value="Genomic_DNA"/>
</dbReference>
<feature type="domain" description="Rab3-GAP regulatory subunit N-terminal" evidence="1">
    <location>
        <begin position="307"/>
        <end position="509"/>
    </location>
</feature>
<dbReference type="InterPro" id="IPR036322">
    <property type="entry name" value="WD40_repeat_dom_sf"/>
</dbReference>
<accession>W7A2E5</accession>
<dbReference type="RefSeq" id="XP_008815929.1">
    <property type="nucleotide sequence ID" value="XM_008817707.1"/>
</dbReference>